<keyword evidence="3" id="KW-1185">Reference proteome</keyword>
<dbReference type="GeneID" id="9527036"/>
<sequence length="117" mass="14016">MMLLGLVLFLQPKHEHGRFNSPGSTTYKHNSQAQLTKRKKLDLEKWENSITALEWSLIFVYLFISVCLSIGLPQHSTLIYYSNYYNFFNYFDFNYYNFNFDYFDFLTVIHLTAARLK</sequence>
<feature type="transmembrane region" description="Helical" evidence="1">
    <location>
        <begin position="52"/>
        <end position="72"/>
    </location>
</feature>
<keyword evidence="1" id="KW-1133">Transmembrane helix</keyword>
<accession>D4ASM0</accession>
<dbReference type="KEGG" id="abe:ARB_07235"/>
<dbReference type="EMBL" id="ABSU01000008">
    <property type="protein sequence ID" value="EFE33770.1"/>
    <property type="molecule type" value="Genomic_DNA"/>
</dbReference>
<dbReference type="RefSeq" id="XP_003014673.1">
    <property type="nucleotide sequence ID" value="XM_003014627.1"/>
</dbReference>
<comment type="caution">
    <text evidence="2">The sequence shown here is derived from an EMBL/GenBank/DDBJ whole genome shotgun (WGS) entry which is preliminary data.</text>
</comment>
<dbReference type="AlphaFoldDB" id="D4ASM0"/>
<keyword evidence="1" id="KW-0472">Membrane</keyword>
<evidence type="ECO:0000256" key="1">
    <source>
        <dbReference type="SAM" id="Phobius"/>
    </source>
</evidence>
<protein>
    <submittedName>
        <fullName evidence="2">Uncharacterized protein</fullName>
    </submittedName>
</protein>
<keyword evidence="1" id="KW-0812">Transmembrane</keyword>
<evidence type="ECO:0000313" key="2">
    <source>
        <dbReference type="EMBL" id="EFE33770.1"/>
    </source>
</evidence>
<proteinExistence type="predicted"/>
<dbReference type="Proteomes" id="UP000008866">
    <property type="component" value="Unassembled WGS sequence"/>
</dbReference>
<organism evidence="2 3">
    <name type="scientific">Arthroderma benhamiae (strain ATCC MYA-4681 / CBS 112371)</name>
    <name type="common">Trichophyton mentagrophytes</name>
    <dbReference type="NCBI Taxonomy" id="663331"/>
    <lineage>
        <taxon>Eukaryota</taxon>
        <taxon>Fungi</taxon>
        <taxon>Dikarya</taxon>
        <taxon>Ascomycota</taxon>
        <taxon>Pezizomycotina</taxon>
        <taxon>Eurotiomycetes</taxon>
        <taxon>Eurotiomycetidae</taxon>
        <taxon>Onygenales</taxon>
        <taxon>Arthrodermataceae</taxon>
        <taxon>Trichophyton</taxon>
    </lineage>
</organism>
<name>D4ASM0_ARTBC</name>
<gene>
    <name evidence="2" type="ORF">ARB_07235</name>
</gene>
<dbReference type="HOGENOM" id="CLU_2084295_0_0_1"/>
<reference evidence="3" key="1">
    <citation type="journal article" date="2011" name="Genome Biol.">
        <title>Comparative and functional genomics provide insights into the pathogenicity of dermatophytic fungi.</title>
        <authorList>
            <person name="Burmester A."/>
            <person name="Shelest E."/>
            <person name="Gloeckner G."/>
            <person name="Heddergott C."/>
            <person name="Schindler S."/>
            <person name="Staib P."/>
            <person name="Heidel A."/>
            <person name="Felder M."/>
            <person name="Petzold A."/>
            <person name="Szafranski K."/>
            <person name="Feuermann M."/>
            <person name="Pedruzzi I."/>
            <person name="Priebe S."/>
            <person name="Groth M."/>
            <person name="Winkler R."/>
            <person name="Li W."/>
            <person name="Kniemeyer O."/>
            <person name="Schroeckh V."/>
            <person name="Hertweck C."/>
            <person name="Hube B."/>
            <person name="White T.C."/>
            <person name="Platzer M."/>
            <person name="Guthke R."/>
            <person name="Heitman J."/>
            <person name="Woestemeyer J."/>
            <person name="Zipfel P.F."/>
            <person name="Monod M."/>
            <person name="Brakhage A.A."/>
        </authorList>
    </citation>
    <scope>NUCLEOTIDE SEQUENCE [LARGE SCALE GENOMIC DNA]</scope>
    <source>
        <strain evidence="3">ATCC MYA-4681 / CBS 112371</strain>
    </source>
</reference>
<evidence type="ECO:0000313" key="3">
    <source>
        <dbReference type="Proteomes" id="UP000008866"/>
    </source>
</evidence>